<keyword evidence="3" id="KW-1185">Reference proteome</keyword>
<dbReference type="GO" id="GO:0004386">
    <property type="term" value="F:helicase activity"/>
    <property type="evidence" value="ECO:0007669"/>
    <property type="project" value="UniProtKB-KW"/>
</dbReference>
<gene>
    <name evidence="2" type="ORF">POM88_018063</name>
</gene>
<protein>
    <submittedName>
        <fullName evidence="2">ATP-dependent DNA helicase</fullName>
    </submittedName>
</protein>
<sequence length="279" mass="31095">MRIEKNVPPVTIQGNKVQFREWVLAIGDGLQESIAIGDDPEPLWITIPEELFIHYSGDPLEAIVKEIYSELQHMHGDLEYIRNRAILTPLNEHVENVNNTVLQMLPGDFKEYKSCDSVCKGSSHSEVDEVLYPPEFLNSLKFSGMPNHDIKVKVGAPIMLLRNLNAKKGLCNGYTGNRQLIPQQSPVGIKLHAGSVCVPIKMSTKLEKLPGMITGVWSDDSSMNLEATTQVHKLLSIGGSDNSMMWTAKIPNSSKTSKNYYNYIKADNAGNNMQTLQIE</sequence>
<reference evidence="2" key="1">
    <citation type="submission" date="2023-02" db="EMBL/GenBank/DDBJ databases">
        <title>Genome of toxic invasive species Heracleum sosnowskyi carries increased number of genes despite the absence of recent whole-genome duplications.</title>
        <authorList>
            <person name="Schelkunov M."/>
            <person name="Shtratnikova V."/>
            <person name="Makarenko M."/>
            <person name="Klepikova A."/>
            <person name="Omelchenko D."/>
            <person name="Novikova G."/>
            <person name="Obukhova E."/>
            <person name="Bogdanov V."/>
            <person name="Penin A."/>
            <person name="Logacheva M."/>
        </authorList>
    </citation>
    <scope>NUCLEOTIDE SEQUENCE</scope>
    <source>
        <strain evidence="2">Hsosn_3</strain>
        <tissue evidence="2">Leaf</tissue>
    </source>
</reference>
<accession>A0AAD8IQC8</accession>
<dbReference type="InterPro" id="IPR027417">
    <property type="entry name" value="P-loop_NTPase"/>
</dbReference>
<dbReference type="PANTHER" id="PTHR10492:SF93">
    <property type="entry name" value="ATP-DEPENDENT DNA HELICASE"/>
    <property type="match status" value="1"/>
</dbReference>
<name>A0AAD8IQC8_9APIA</name>
<dbReference type="SUPFAM" id="SSF52540">
    <property type="entry name" value="P-loop containing nucleoside triphosphate hydrolases"/>
    <property type="match status" value="1"/>
</dbReference>
<evidence type="ECO:0000259" key="1">
    <source>
        <dbReference type="Pfam" id="PF21530"/>
    </source>
</evidence>
<dbReference type="InterPro" id="IPR049163">
    <property type="entry name" value="Pif1-like_2B_dom"/>
</dbReference>
<keyword evidence="2" id="KW-0547">Nucleotide-binding</keyword>
<dbReference type="Proteomes" id="UP001237642">
    <property type="component" value="Unassembled WGS sequence"/>
</dbReference>
<feature type="domain" description="DNA helicase Pif1-like 2B" evidence="1">
    <location>
        <begin position="135"/>
        <end position="174"/>
    </location>
</feature>
<keyword evidence="2" id="KW-0347">Helicase</keyword>
<dbReference type="PANTHER" id="PTHR10492">
    <property type="match status" value="1"/>
</dbReference>
<dbReference type="Pfam" id="PF21530">
    <property type="entry name" value="Pif1_2B_dom"/>
    <property type="match status" value="1"/>
</dbReference>
<keyword evidence="2" id="KW-0378">Hydrolase</keyword>
<evidence type="ECO:0000313" key="3">
    <source>
        <dbReference type="Proteomes" id="UP001237642"/>
    </source>
</evidence>
<keyword evidence="2" id="KW-0067">ATP-binding</keyword>
<proteinExistence type="predicted"/>
<reference evidence="2" key="2">
    <citation type="submission" date="2023-05" db="EMBL/GenBank/DDBJ databases">
        <authorList>
            <person name="Schelkunov M.I."/>
        </authorList>
    </citation>
    <scope>NUCLEOTIDE SEQUENCE</scope>
    <source>
        <strain evidence="2">Hsosn_3</strain>
        <tissue evidence="2">Leaf</tissue>
    </source>
</reference>
<organism evidence="2 3">
    <name type="scientific">Heracleum sosnowskyi</name>
    <dbReference type="NCBI Taxonomy" id="360622"/>
    <lineage>
        <taxon>Eukaryota</taxon>
        <taxon>Viridiplantae</taxon>
        <taxon>Streptophyta</taxon>
        <taxon>Embryophyta</taxon>
        <taxon>Tracheophyta</taxon>
        <taxon>Spermatophyta</taxon>
        <taxon>Magnoliopsida</taxon>
        <taxon>eudicotyledons</taxon>
        <taxon>Gunneridae</taxon>
        <taxon>Pentapetalae</taxon>
        <taxon>asterids</taxon>
        <taxon>campanulids</taxon>
        <taxon>Apiales</taxon>
        <taxon>Apiaceae</taxon>
        <taxon>Apioideae</taxon>
        <taxon>apioid superclade</taxon>
        <taxon>Tordylieae</taxon>
        <taxon>Tordyliinae</taxon>
        <taxon>Heracleum</taxon>
    </lineage>
</organism>
<evidence type="ECO:0000313" key="2">
    <source>
        <dbReference type="EMBL" id="KAK1389885.1"/>
    </source>
</evidence>
<dbReference type="AlphaFoldDB" id="A0AAD8IQC8"/>
<dbReference type="EMBL" id="JAUIZM010000004">
    <property type="protein sequence ID" value="KAK1389885.1"/>
    <property type="molecule type" value="Genomic_DNA"/>
</dbReference>
<comment type="caution">
    <text evidence="2">The sequence shown here is derived from an EMBL/GenBank/DDBJ whole genome shotgun (WGS) entry which is preliminary data.</text>
</comment>